<evidence type="ECO:0000313" key="2">
    <source>
        <dbReference type="Proteomes" id="UP001076655"/>
    </source>
</evidence>
<dbReference type="AlphaFoldDB" id="A0A9Q4CMA1"/>
<comment type="caution">
    <text evidence="1">The sequence shown here is derived from an EMBL/GenBank/DDBJ whole genome shotgun (WGS) entry which is preliminary data.</text>
</comment>
<evidence type="ECO:0000313" key="1">
    <source>
        <dbReference type="EMBL" id="MCY0788947.1"/>
    </source>
</evidence>
<accession>A0A9Q4CMA1</accession>
<name>A0A9Q4CMA1_MORMO</name>
<dbReference type="EMBL" id="JAPNMI010000002">
    <property type="protein sequence ID" value="MCY0788947.1"/>
    <property type="molecule type" value="Genomic_DNA"/>
</dbReference>
<dbReference type="Proteomes" id="UP001076655">
    <property type="component" value="Unassembled WGS sequence"/>
</dbReference>
<sequence>MVESVGDLSNYLSEQLKLRKIQCPWRNDEIEDFIKSELEYNLGCSSLYGGGALSIGDNKNIIVSISDVDTEISKIDNYVRITGKTKIQMDCHFEINPFSFSMINNEFVFYEKVVSAIKKLNYSENDDEFWEVKFSNYNFCHEFDFSITDFEYKEGKSIKDTFLDVTVD</sequence>
<gene>
    <name evidence="1" type="ORF">N0392_04485</name>
</gene>
<dbReference type="RefSeq" id="WP_267785278.1">
    <property type="nucleotide sequence ID" value="NZ_JAPNMI010000002.1"/>
</dbReference>
<reference evidence="1" key="1">
    <citation type="submission" date="2022-08" db="EMBL/GenBank/DDBJ databases">
        <authorList>
            <person name="Dale J.L."/>
        </authorList>
    </citation>
    <scope>NUCLEOTIDE SEQUENCE</scope>
    <source>
        <strain evidence="1">2022EL-00758</strain>
    </source>
</reference>
<protein>
    <submittedName>
        <fullName evidence="1">Uncharacterized protein</fullName>
    </submittedName>
</protein>
<proteinExistence type="predicted"/>
<organism evidence="1 2">
    <name type="scientific">Morganella morganii</name>
    <name type="common">Proteus morganii</name>
    <dbReference type="NCBI Taxonomy" id="582"/>
    <lineage>
        <taxon>Bacteria</taxon>
        <taxon>Pseudomonadati</taxon>
        <taxon>Pseudomonadota</taxon>
        <taxon>Gammaproteobacteria</taxon>
        <taxon>Enterobacterales</taxon>
        <taxon>Morganellaceae</taxon>
        <taxon>Morganella</taxon>
    </lineage>
</organism>